<name>A0ACC1JH69_9FUNG</name>
<gene>
    <name evidence="1" type="ORF">FBU59_000249</name>
</gene>
<accession>A0ACC1JH69</accession>
<evidence type="ECO:0000313" key="2">
    <source>
        <dbReference type="Proteomes" id="UP001150603"/>
    </source>
</evidence>
<sequence>MLAGLPTFAYPYTYALNSIHDVEKRGVKTRSYAVDFSRCSEKQWSDIDKLVNSEQVNILSKYSQHQLGQFAYKH</sequence>
<comment type="caution">
    <text evidence="1">The sequence shown here is derived from an EMBL/GenBank/DDBJ whole genome shotgun (WGS) entry which is preliminary data.</text>
</comment>
<protein>
    <submittedName>
        <fullName evidence="1">Uncharacterized protein</fullName>
    </submittedName>
</protein>
<keyword evidence="2" id="KW-1185">Reference proteome</keyword>
<dbReference type="Proteomes" id="UP001150603">
    <property type="component" value="Unassembled WGS sequence"/>
</dbReference>
<dbReference type="EMBL" id="JANBPW010000031">
    <property type="protein sequence ID" value="KAJ1951299.1"/>
    <property type="molecule type" value="Genomic_DNA"/>
</dbReference>
<reference evidence="1" key="1">
    <citation type="submission" date="2022-07" db="EMBL/GenBank/DDBJ databases">
        <title>Phylogenomic reconstructions and comparative analyses of Kickxellomycotina fungi.</title>
        <authorList>
            <person name="Reynolds N.K."/>
            <person name="Stajich J.E."/>
            <person name="Barry K."/>
            <person name="Grigoriev I.V."/>
            <person name="Crous P."/>
            <person name="Smith M.E."/>
        </authorList>
    </citation>
    <scope>NUCLEOTIDE SEQUENCE</scope>
    <source>
        <strain evidence="1">NRRL 5244</strain>
    </source>
</reference>
<proteinExistence type="predicted"/>
<evidence type="ECO:0000313" key="1">
    <source>
        <dbReference type="EMBL" id="KAJ1951299.1"/>
    </source>
</evidence>
<organism evidence="1 2">
    <name type="scientific">Linderina macrospora</name>
    <dbReference type="NCBI Taxonomy" id="4868"/>
    <lineage>
        <taxon>Eukaryota</taxon>
        <taxon>Fungi</taxon>
        <taxon>Fungi incertae sedis</taxon>
        <taxon>Zoopagomycota</taxon>
        <taxon>Kickxellomycotina</taxon>
        <taxon>Kickxellomycetes</taxon>
        <taxon>Kickxellales</taxon>
        <taxon>Kickxellaceae</taxon>
        <taxon>Linderina</taxon>
    </lineage>
</organism>